<dbReference type="Pfam" id="PF13440">
    <property type="entry name" value="Polysacc_synt_3"/>
    <property type="match status" value="1"/>
</dbReference>
<feature type="transmembrane region" description="Helical" evidence="7">
    <location>
        <begin position="362"/>
        <end position="389"/>
    </location>
</feature>
<keyword evidence="4 7" id="KW-0812">Transmembrane</keyword>
<dbReference type="EMBL" id="JAMGBD010000001">
    <property type="protein sequence ID" value="MCL6682702.1"/>
    <property type="molecule type" value="Genomic_DNA"/>
</dbReference>
<keyword evidence="5 7" id="KW-1133">Transmembrane helix</keyword>
<dbReference type="PANTHER" id="PTHR30250:SF10">
    <property type="entry name" value="LIPOPOLYSACCHARIDE BIOSYNTHESIS PROTEIN WZXC"/>
    <property type="match status" value="1"/>
</dbReference>
<feature type="transmembrane region" description="Helical" evidence="7">
    <location>
        <begin position="409"/>
        <end position="430"/>
    </location>
</feature>
<dbReference type="RefSeq" id="WP_249846655.1">
    <property type="nucleotide sequence ID" value="NZ_JAMGBD010000001.1"/>
</dbReference>
<comment type="subcellular location">
    <subcellularLocation>
        <location evidence="1">Cell membrane</location>
        <topology evidence="1">Multi-pass membrane protein</topology>
    </subcellularLocation>
</comment>
<keyword evidence="6 7" id="KW-0472">Membrane</keyword>
<feature type="transmembrane region" description="Helical" evidence="7">
    <location>
        <begin position="323"/>
        <end position="341"/>
    </location>
</feature>
<feature type="transmembrane region" description="Helical" evidence="7">
    <location>
        <begin position="78"/>
        <end position="107"/>
    </location>
</feature>
<dbReference type="Proteomes" id="UP001165363">
    <property type="component" value="Unassembled WGS sequence"/>
</dbReference>
<evidence type="ECO:0000313" key="9">
    <source>
        <dbReference type="Proteomes" id="UP001165363"/>
    </source>
</evidence>
<protein>
    <submittedName>
        <fullName evidence="8">Lipopolysaccharide biosynthesis protein</fullName>
    </submittedName>
</protein>
<gene>
    <name evidence="8" type="ORF">LZ536_02145</name>
</gene>
<feature type="transmembrane region" description="Helical" evidence="7">
    <location>
        <begin position="143"/>
        <end position="163"/>
    </location>
</feature>
<evidence type="ECO:0000256" key="3">
    <source>
        <dbReference type="ARBA" id="ARBA00022475"/>
    </source>
</evidence>
<evidence type="ECO:0000256" key="4">
    <source>
        <dbReference type="ARBA" id="ARBA00022692"/>
    </source>
</evidence>
<dbReference type="PANTHER" id="PTHR30250">
    <property type="entry name" value="PST FAMILY PREDICTED COLANIC ACID TRANSPORTER"/>
    <property type="match status" value="1"/>
</dbReference>
<reference evidence="8" key="1">
    <citation type="submission" date="2022-05" db="EMBL/GenBank/DDBJ databases">
        <authorList>
            <person name="Jo J.-H."/>
            <person name="Im W.-T."/>
        </authorList>
    </citation>
    <scope>NUCLEOTIDE SEQUENCE</scope>
    <source>
        <strain evidence="8">SE158</strain>
    </source>
</reference>
<evidence type="ECO:0000256" key="6">
    <source>
        <dbReference type="ARBA" id="ARBA00023136"/>
    </source>
</evidence>
<feature type="transmembrane region" description="Helical" evidence="7">
    <location>
        <begin position="42"/>
        <end position="66"/>
    </location>
</feature>
<organism evidence="8 9">
    <name type="scientific">Sphingomonas alba</name>
    <dbReference type="NCBI Taxonomy" id="2908208"/>
    <lineage>
        <taxon>Bacteria</taxon>
        <taxon>Pseudomonadati</taxon>
        <taxon>Pseudomonadota</taxon>
        <taxon>Alphaproteobacteria</taxon>
        <taxon>Sphingomonadales</taxon>
        <taxon>Sphingomonadaceae</taxon>
        <taxon>Sphingomonas</taxon>
    </lineage>
</organism>
<comment type="similarity">
    <text evidence="2">Belongs to the polysaccharide synthase family.</text>
</comment>
<proteinExistence type="inferred from homology"/>
<evidence type="ECO:0000313" key="8">
    <source>
        <dbReference type="EMBL" id="MCL6682702.1"/>
    </source>
</evidence>
<keyword evidence="3" id="KW-1003">Cell membrane</keyword>
<dbReference type="InterPro" id="IPR050833">
    <property type="entry name" value="Poly_Biosynth_Transport"/>
</dbReference>
<evidence type="ECO:0000256" key="5">
    <source>
        <dbReference type="ARBA" id="ARBA00022989"/>
    </source>
</evidence>
<feature type="transmembrane region" description="Helical" evidence="7">
    <location>
        <begin position="283"/>
        <end position="303"/>
    </location>
</feature>
<feature type="transmembrane region" description="Helical" evidence="7">
    <location>
        <begin position="113"/>
        <end position="134"/>
    </location>
</feature>
<feature type="transmembrane region" description="Helical" evidence="7">
    <location>
        <begin position="442"/>
        <end position="464"/>
    </location>
</feature>
<comment type="caution">
    <text evidence="8">The sequence shown here is derived from an EMBL/GenBank/DDBJ whole genome shotgun (WGS) entry which is preliminary data.</text>
</comment>
<evidence type="ECO:0000256" key="2">
    <source>
        <dbReference type="ARBA" id="ARBA00007430"/>
    </source>
</evidence>
<evidence type="ECO:0000256" key="7">
    <source>
        <dbReference type="SAM" id="Phobius"/>
    </source>
</evidence>
<feature type="transmembrane region" description="Helical" evidence="7">
    <location>
        <begin position="169"/>
        <end position="190"/>
    </location>
</feature>
<accession>A0ABT0RJE3</accession>
<dbReference type="CDD" id="cd13127">
    <property type="entry name" value="MATE_tuaB_like"/>
    <property type="match status" value="1"/>
</dbReference>
<keyword evidence="9" id="KW-1185">Reference proteome</keyword>
<name>A0ABT0RJE3_9SPHN</name>
<evidence type="ECO:0000256" key="1">
    <source>
        <dbReference type="ARBA" id="ARBA00004651"/>
    </source>
</evidence>
<sequence>MTRRGVLGASAWSGIDVVGRQATAFVFSIALARILGPADFGTAALAIMCSAIIVALVQTGLVTWLVSRAETGHDEENAAFWLCLLVSSALAASLAALAPALAAFFAVPILEPLIWAAAAQIVFAALGAVQTGLLTRALAMRKLTVAGIVSGLVSGGLSVAMALSGRGAISIVTGLAVNALVNTVILWLLCHWRPGLPRALGAIRPHWHFLRNLGASNLLEGIYGNISNALLGKFQGAHELGLYNRAFGTQQLPGNIIAMAATRVMLPVFVDSREHPERLRKDVAAAVQVLMMISLPAMAVLAATSDLVIETLFGAKWLPAAPLLSILAIGGALLPLHIVNLQFMLAQDRSDEYLRVETIKKVLGIGLLSVGSLGGIYGVAMAQAAYSVLALPINTGLAKKTMGYGALKQLIDLAPAAAAAALMGLSALFLKRELQLQAPAELTVILAACAALFLTLVAASGPWLEGRGHINLLSIVREARSRAPHA</sequence>